<accession>A0A059DGQ1</accession>
<proteinExistence type="predicted"/>
<protein>
    <submittedName>
        <fullName evidence="1">Uncharacterized protein</fullName>
    </submittedName>
</protein>
<reference evidence="1" key="1">
    <citation type="submission" date="2013-07" db="EMBL/GenBank/DDBJ databases">
        <title>The genome of Eucalyptus grandis.</title>
        <authorList>
            <person name="Schmutz J."/>
            <person name="Hayes R."/>
            <person name="Myburg A."/>
            <person name="Tuskan G."/>
            <person name="Grattapaglia D."/>
            <person name="Rokhsar D.S."/>
        </authorList>
    </citation>
    <scope>NUCLEOTIDE SEQUENCE</scope>
    <source>
        <tissue evidence="1">Leaf extractions</tissue>
    </source>
</reference>
<dbReference type="InParanoid" id="A0A059DGQ1"/>
<dbReference type="Gramene" id="KCW89576">
    <property type="protein sequence ID" value="KCW89576"/>
    <property type="gene ID" value="EUGRSUZ_A01859"/>
</dbReference>
<organism evidence="1">
    <name type="scientific">Eucalyptus grandis</name>
    <name type="common">Flooded gum</name>
    <dbReference type="NCBI Taxonomy" id="71139"/>
    <lineage>
        <taxon>Eukaryota</taxon>
        <taxon>Viridiplantae</taxon>
        <taxon>Streptophyta</taxon>
        <taxon>Embryophyta</taxon>
        <taxon>Tracheophyta</taxon>
        <taxon>Spermatophyta</taxon>
        <taxon>Magnoliopsida</taxon>
        <taxon>eudicotyledons</taxon>
        <taxon>Gunneridae</taxon>
        <taxon>Pentapetalae</taxon>
        <taxon>rosids</taxon>
        <taxon>malvids</taxon>
        <taxon>Myrtales</taxon>
        <taxon>Myrtaceae</taxon>
        <taxon>Myrtoideae</taxon>
        <taxon>Eucalypteae</taxon>
        <taxon>Eucalyptus</taxon>
    </lineage>
</organism>
<dbReference type="EMBL" id="KK198753">
    <property type="protein sequence ID" value="KCW89576.1"/>
    <property type="molecule type" value="Genomic_DNA"/>
</dbReference>
<gene>
    <name evidence="1" type="ORF">EUGRSUZ_A01859</name>
</gene>
<dbReference type="AlphaFoldDB" id="A0A059DGQ1"/>
<name>A0A059DGQ1_EUCGR</name>
<sequence>MTLFRAEHAPSNLRISIDSNVILFHKHSIDQKLICCQLSEFVAPVNQTWSVRIQLRKKDSNSFFQTFPTNPHASACTKDCLS</sequence>
<evidence type="ECO:0000313" key="1">
    <source>
        <dbReference type="EMBL" id="KCW89576.1"/>
    </source>
</evidence>